<accession>A0A1G7YZ09</accession>
<dbReference type="STRING" id="504805.SAMN05421505_110121"/>
<reference evidence="1 2" key="1">
    <citation type="submission" date="2016-10" db="EMBL/GenBank/DDBJ databases">
        <authorList>
            <person name="de Groot N.N."/>
        </authorList>
    </citation>
    <scope>NUCLEOTIDE SEQUENCE [LARGE SCALE GENOMIC DNA]</scope>
    <source>
        <strain evidence="1 2">CPCC 201354</strain>
    </source>
</reference>
<keyword evidence="2" id="KW-1185">Reference proteome</keyword>
<sequence>MNAQARFREEISGFLLAWRGRPDRDIDGPAARAEEYPPHVPWPLREWHFAVSRYSVPVTANHTIYPPDRMYGFEGKFTFCGDDHETVEFAFAADGDDPEVFCCRVDAESESWDPHPDHLTLAGFLTGLLVYEIVNGAAHGLRGRGLDARQCATLLAPLTPLPFPDVYGGRLYSGDGILAIAYQARDGSFAVELAGAAPDGLAPFAQAADLEPGPGPWHNP</sequence>
<name>A0A1G7YZ09_9ACTN</name>
<protein>
    <submittedName>
        <fullName evidence="1">Uncharacterized protein</fullName>
    </submittedName>
</protein>
<dbReference type="Proteomes" id="UP000198923">
    <property type="component" value="Unassembled WGS sequence"/>
</dbReference>
<dbReference type="AlphaFoldDB" id="A0A1G7YZ09"/>
<gene>
    <name evidence="1" type="ORF">SAMN05421505_110121</name>
</gene>
<evidence type="ECO:0000313" key="2">
    <source>
        <dbReference type="Proteomes" id="UP000198923"/>
    </source>
</evidence>
<dbReference type="RefSeq" id="WP_093170669.1">
    <property type="nucleotide sequence ID" value="NZ_FNCN01000010.1"/>
</dbReference>
<dbReference type="EMBL" id="FNCN01000010">
    <property type="protein sequence ID" value="SDH01701.1"/>
    <property type="molecule type" value="Genomic_DNA"/>
</dbReference>
<organism evidence="1 2">
    <name type="scientific">Sinosporangium album</name>
    <dbReference type="NCBI Taxonomy" id="504805"/>
    <lineage>
        <taxon>Bacteria</taxon>
        <taxon>Bacillati</taxon>
        <taxon>Actinomycetota</taxon>
        <taxon>Actinomycetes</taxon>
        <taxon>Streptosporangiales</taxon>
        <taxon>Streptosporangiaceae</taxon>
        <taxon>Sinosporangium</taxon>
    </lineage>
</organism>
<proteinExistence type="predicted"/>
<evidence type="ECO:0000313" key="1">
    <source>
        <dbReference type="EMBL" id="SDH01701.1"/>
    </source>
</evidence>